<keyword evidence="2" id="KW-1185">Reference proteome</keyword>
<evidence type="ECO:0000313" key="2">
    <source>
        <dbReference type="Proteomes" id="UP000660554"/>
    </source>
</evidence>
<dbReference type="GeneID" id="86954202"/>
<dbReference type="RefSeq" id="WP_191869455.1">
    <property type="nucleotide sequence ID" value="NZ_BMRU01000022.1"/>
</dbReference>
<name>A0ABQ3NZJ2_STRVG</name>
<organism evidence="1 2">
    <name type="scientific">Streptomyces virginiae</name>
    <name type="common">Streptomyces cinnamonensis</name>
    <dbReference type="NCBI Taxonomy" id="1961"/>
    <lineage>
        <taxon>Bacteria</taxon>
        <taxon>Bacillati</taxon>
        <taxon>Actinomycetota</taxon>
        <taxon>Actinomycetes</taxon>
        <taxon>Kitasatosporales</taxon>
        <taxon>Streptomycetaceae</taxon>
        <taxon>Streptomyces</taxon>
    </lineage>
</organism>
<dbReference type="Proteomes" id="UP000660554">
    <property type="component" value="Unassembled WGS sequence"/>
</dbReference>
<gene>
    <name evidence="1" type="ORF">Scinn_76510</name>
</gene>
<evidence type="ECO:0008006" key="3">
    <source>
        <dbReference type="Google" id="ProtNLM"/>
    </source>
</evidence>
<dbReference type="EMBL" id="BNDV01000018">
    <property type="protein sequence ID" value="GHI18188.1"/>
    <property type="molecule type" value="Genomic_DNA"/>
</dbReference>
<evidence type="ECO:0000313" key="1">
    <source>
        <dbReference type="EMBL" id="GHI18188.1"/>
    </source>
</evidence>
<sequence length="74" mass="8355">MAWHYATAALAKRARTATAQIAIHTRMGNEEAHREARAEMAAVRLESAIRSEAGYLDEDRLNRLADLMFEVEPE</sequence>
<comment type="caution">
    <text evidence="1">The sequence shown here is derived from an EMBL/GenBank/DDBJ whole genome shotgun (WGS) entry which is preliminary data.</text>
</comment>
<reference evidence="2" key="1">
    <citation type="submission" date="2020-09" db="EMBL/GenBank/DDBJ databases">
        <title>Whole genome shotgun sequence of Streptomyces cinnamonensis NBRC 15873.</title>
        <authorList>
            <person name="Komaki H."/>
            <person name="Tamura T."/>
        </authorList>
    </citation>
    <scope>NUCLEOTIDE SEQUENCE [LARGE SCALE GENOMIC DNA]</scope>
    <source>
        <strain evidence="2">NBRC 15873</strain>
    </source>
</reference>
<proteinExistence type="predicted"/>
<protein>
    <recommendedName>
        <fullName evidence="3">Integrase</fullName>
    </recommendedName>
</protein>
<accession>A0ABQ3NZJ2</accession>